<dbReference type="GO" id="GO:0051307">
    <property type="term" value="P:meiotic chromosome separation"/>
    <property type="evidence" value="ECO:0007669"/>
    <property type="project" value="TreeGrafter"/>
</dbReference>
<sequence>MTLRYNKIREALRDCTLNSEEQEQVLEKVIPTDDSYENFKNDLNNHISLKTTMESIQYATLNKMMALHFFSAGEEIMAVNHLVESHAVIHRQQINFRYIKADLRDQVFTTSKAYGINPEFMEFDVDSVNGPNSLVTKLSELPKEWYMVQITMQYEPQTAYKPAVTTHAMHITILPTGENLLQPFCITVPKPPTDMFDICKEITELLAKNKDDLKREYQNPSHYWKMRVRQNNTMEGAVREIENTWLREWRILFIADPLTSSDTIESLHTMIDKLVADDSSHEKLSLKTLWLLKKITTCSYYLSKSEIARAVNYVLKDNPKLANNIILSIHGRQNEILQLQNEKRKTLILVIDEHMDYLPFEAMTLLKKQPVTRFSCVHLAYAMFKEHKDTIEDGCKVIEYKKELGTFIVNPEGNLSKMETRLKVFLKYWLSDWKGIYNKTPDQTEFSKALTDYNVLMYSGHGNGVQFFSGEEIERLRVNSTVLLFGCSSVKLMPVGGRFPPYGVCNQYLTASSPCILGMLWEVTDVEIDKMTASFISNWVSSSAPRPWSHVDLEQWVNGVLKFKNNVQTDEFEQLQEPEMLRAFANAKEVCTQYMTSAAAVVRGLPIKLKY</sequence>
<dbReference type="Proteomes" id="UP000786811">
    <property type="component" value="Unassembled WGS sequence"/>
</dbReference>
<dbReference type="EMBL" id="CAJNRD030001124">
    <property type="protein sequence ID" value="CAG5107803.1"/>
    <property type="molecule type" value="Genomic_DNA"/>
</dbReference>
<gene>
    <name evidence="6" type="ORF">HICCMSTLAB_LOCUS12926</name>
</gene>
<dbReference type="GO" id="GO:0004197">
    <property type="term" value="F:cysteine-type endopeptidase activity"/>
    <property type="evidence" value="ECO:0007669"/>
    <property type="project" value="InterPro"/>
</dbReference>
<dbReference type="Pfam" id="PF03568">
    <property type="entry name" value="Separin_C"/>
    <property type="match status" value="1"/>
</dbReference>
<evidence type="ECO:0000256" key="3">
    <source>
        <dbReference type="ARBA" id="ARBA00022801"/>
    </source>
</evidence>
<dbReference type="GO" id="GO:0072686">
    <property type="term" value="C:mitotic spindle"/>
    <property type="evidence" value="ECO:0007669"/>
    <property type="project" value="TreeGrafter"/>
</dbReference>
<keyword evidence="4" id="KW-0159">Chromosome partition</keyword>
<organism evidence="6 7">
    <name type="scientific">Cotesia congregata</name>
    <name type="common">Parasitoid wasp</name>
    <name type="synonym">Apanteles congregatus</name>
    <dbReference type="NCBI Taxonomy" id="51543"/>
    <lineage>
        <taxon>Eukaryota</taxon>
        <taxon>Metazoa</taxon>
        <taxon>Ecdysozoa</taxon>
        <taxon>Arthropoda</taxon>
        <taxon>Hexapoda</taxon>
        <taxon>Insecta</taxon>
        <taxon>Pterygota</taxon>
        <taxon>Neoptera</taxon>
        <taxon>Endopterygota</taxon>
        <taxon>Hymenoptera</taxon>
        <taxon>Apocrita</taxon>
        <taxon>Ichneumonoidea</taxon>
        <taxon>Braconidae</taxon>
        <taxon>Microgastrinae</taxon>
        <taxon>Cotesia</taxon>
    </lineage>
</organism>
<reference evidence="6" key="1">
    <citation type="submission" date="2021-04" db="EMBL/GenBank/DDBJ databases">
        <authorList>
            <person name="Chebbi M.A.C M."/>
        </authorList>
    </citation>
    <scope>NUCLEOTIDE SEQUENCE</scope>
</reference>
<dbReference type="EC" id="3.4.22.49" evidence="2"/>
<proteinExistence type="predicted"/>
<keyword evidence="3" id="KW-0378">Hydrolase</keyword>
<evidence type="ECO:0000259" key="5">
    <source>
        <dbReference type="PROSITE" id="PS51700"/>
    </source>
</evidence>
<dbReference type="InterPro" id="IPR030397">
    <property type="entry name" value="SEPARIN_core_dom"/>
</dbReference>
<comment type="caution">
    <text evidence="6">The sequence shown here is derived from an EMBL/GenBank/DDBJ whole genome shotgun (WGS) entry which is preliminary data.</text>
</comment>
<protein>
    <recommendedName>
        <fullName evidence="2">separase</fullName>
        <ecNumber evidence="2">3.4.22.49</ecNumber>
    </recommendedName>
</protein>
<evidence type="ECO:0000256" key="1">
    <source>
        <dbReference type="ARBA" id="ARBA00000451"/>
    </source>
</evidence>
<dbReference type="GO" id="GO:0005737">
    <property type="term" value="C:cytoplasm"/>
    <property type="evidence" value="ECO:0007669"/>
    <property type="project" value="TreeGrafter"/>
</dbReference>
<dbReference type="PANTHER" id="PTHR12792:SF0">
    <property type="entry name" value="SEPARIN"/>
    <property type="match status" value="1"/>
</dbReference>
<dbReference type="AlphaFoldDB" id="A0A8J2HQX1"/>
<evidence type="ECO:0000256" key="4">
    <source>
        <dbReference type="ARBA" id="ARBA00022829"/>
    </source>
</evidence>
<accession>A0A8J2HQX1</accession>
<dbReference type="OrthoDB" id="10255632at2759"/>
<comment type="catalytic activity">
    <reaction evidence="1">
        <text>All bonds known to be hydrolyzed by this endopeptidase have arginine in P1 and an acidic residue in P4. P6 is often occupied by an acidic residue or by a hydroxy-amino-acid residue, the phosphorylation of which enhances cleavage.</text>
        <dbReference type="EC" id="3.4.22.49"/>
    </reaction>
</comment>
<evidence type="ECO:0000256" key="2">
    <source>
        <dbReference type="ARBA" id="ARBA00012489"/>
    </source>
</evidence>
<feature type="domain" description="Peptidase C50" evidence="5">
    <location>
        <begin position="402"/>
        <end position="498"/>
    </location>
</feature>
<dbReference type="GO" id="GO:0006508">
    <property type="term" value="P:proteolysis"/>
    <property type="evidence" value="ECO:0007669"/>
    <property type="project" value="InterPro"/>
</dbReference>
<keyword evidence="7" id="KW-1185">Reference proteome</keyword>
<dbReference type="InterPro" id="IPR005314">
    <property type="entry name" value="Peptidase_C50"/>
</dbReference>
<evidence type="ECO:0000313" key="7">
    <source>
        <dbReference type="Proteomes" id="UP000786811"/>
    </source>
</evidence>
<dbReference type="GO" id="GO:0005634">
    <property type="term" value="C:nucleus"/>
    <property type="evidence" value="ECO:0007669"/>
    <property type="project" value="InterPro"/>
</dbReference>
<dbReference type="PROSITE" id="PS51700">
    <property type="entry name" value="SEPARIN"/>
    <property type="match status" value="1"/>
</dbReference>
<dbReference type="PANTHER" id="PTHR12792">
    <property type="entry name" value="EXTRA SPINDLE POLES 1-RELATED"/>
    <property type="match status" value="1"/>
</dbReference>
<evidence type="ECO:0000313" key="6">
    <source>
        <dbReference type="EMBL" id="CAG5107803.1"/>
    </source>
</evidence>
<name>A0A8J2HQX1_COTCN</name>